<evidence type="ECO:0000313" key="3">
    <source>
        <dbReference type="WBParaSite" id="Hba_03850"/>
    </source>
</evidence>
<name>A0A1I7WFT6_HETBA</name>
<proteinExistence type="predicted"/>
<keyword evidence="1" id="KW-0812">Transmembrane</keyword>
<keyword evidence="1" id="KW-1133">Transmembrane helix</keyword>
<evidence type="ECO:0000256" key="1">
    <source>
        <dbReference type="SAM" id="Phobius"/>
    </source>
</evidence>
<dbReference type="WBParaSite" id="Hba_03850">
    <property type="protein sequence ID" value="Hba_03850"/>
    <property type="gene ID" value="Hba_03850"/>
</dbReference>
<feature type="transmembrane region" description="Helical" evidence="1">
    <location>
        <begin position="97"/>
        <end position="116"/>
    </location>
</feature>
<sequence>MGKMAPHSNVRSNLNPSIPRMPDHIITRANDRRDLAALPIRVQQLEKALDLSKYIQQVEKLLAQPIKHPSCSISRMLKIANGFNSCYWMKVTLMMKYLYITLFYNNFYLTTMFRFIDFHFQFLPWKRLWSSNCSTQGRHLIWKVYLAREPLPPIEFHSGTIPR</sequence>
<dbReference type="Proteomes" id="UP000095283">
    <property type="component" value="Unplaced"/>
</dbReference>
<organism evidence="2 3">
    <name type="scientific">Heterorhabditis bacteriophora</name>
    <name type="common">Entomopathogenic nematode worm</name>
    <dbReference type="NCBI Taxonomy" id="37862"/>
    <lineage>
        <taxon>Eukaryota</taxon>
        <taxon>Metazoa</taxon>
        <taxon>Ecdysozoa</taxon>
        <taxon>Nematoda</taxon>
        <taxon>Chromadorea</taxon>
        <taxon>Rhabditida</taxon>
        <taxon>Rhabditina</taxon>
        <taxon>Rhabditomorpha</taxon>
        <taxon>Strongyloidea</taxon>
        <taxon>Heterorhabditidae</taxon>
        <taxon>Heterorhabditis</taxon>
    </lineage>
</organism>
<keyword evidence="2" id="KW-1185">Reference proteome</keyword>
<dbReference type="AlphaFoldDB" id="A0A1I7WFT6"/>
<evidence type="ECO:0000313" key="2">
    <source>
        <dbReference type="Proteomes" id="UP000095283"/>
    </source>
</evidence>
<protein>
    <submittedName>
        <fullName evidence="3">Uncharacterized protein</fullName>
    </submittedName>
</protein>
<keyword evidence="1" id="KW-0472">Membrane</keyword>
<accession>A0A1I7WFT6</accession>
<reference evidence="3" key="1">
    <citation type="submission" date="2016-11" db="UniProtKB">
        <authorList>
            <consortium name="WormBaseParasite"/>
        </authorList>
    </citation>
    <scope>IDENTIFICATION</scope>
</reference>